<dbReference type="eggNOG" id="ENOG5031HN5">
    <property type="taxonomic scope" value="Bacteria"/>
</dbReference>
<accession>A4XQH0</accession>
<dbReference type="HOGENOM" id="CLU_1081259_0_0_6"/>
<dbReference type="EMBL" id="CP000680">
    <property type="protein sequence ID" value="ABP83586.1"/>
    <property type="molecule type" value="Genomic_DNA"/>
</dbReference>
<organism evidence="2">
    <name type="scientific">Ectopseudomonas mendocina (strain ymp)</name>
    <name type="common">Pseudomonas mendocina</name>
    <dbReference type="NCBI Taxonomy" id="399739"/>
    <lineage>
        <taxon>Bacteria</taxon>
        <taxon>Pseudomonadati</taxon>
        <taxon>Pseudomonadota</taxon>
        <taxon>Gammaproteobacteria</taxon>
        <taxon>Pseudomonadales</taxon>
        <taxon>Pseudomonadaceae</taxon>
        <taxon>Ectopseudomonas</taxon>
    </lineage>
</organism>
<evidence type="ECO:0008006" key="3">
    <source>
        <dbReference type="Google" id="ProtNLM"/>
    </source>
</evidence>
<name>A4XQH0_ECTM1</name>
<feature type="signal peptide" evidence="1">
    <location>
        <begin position="1"/>
        <end position="25"/>
    </location>
</feature>
<keyword evidence="1" id="KW-0732">Signal</keyword>
<sequence>MIRAHAHWLLSGGLIVALSGCHSMASLTGESFTLEGQLPPDFSLKAQARYSVANKCEGRARALSFESGFQSTSQQYRFEIPVSYREGLCEMRLARVGLFIHGRYGDKDWQQTYDNGGLMLVDSLPQGAPAFQTDGTLSKTAECRWLFQLSKAYSRAGEISKLLSCKGAGAHLVHQELPGKTVRLDFQVNPEKERPYIRGYWMNTASGWKPCTGSWNTQYEELCTEPPKFRTSKINGHECTVYPNCKE</sequence>
<dbReference type="KEGG" id="pmy:Pmen_0818"/>
<evidence type="ECO:0000256" key="1">
    <source>
        <dbReference type="SAM" id="SignalP"/>
    </source>
</evidence>
<dbReference type="AlphaFoldDB" id="A4XQH0"/>
<evidence type="ECO:0000313" key="2">
    <source>
        <dbReference type="EMBL" id="ABP83586.1"/>
    </source>
</evidence>
<gene>
    <name evidence="2" type="ordered locus">Pmen_0818</name>
</gene>
<proteinExistence type="predicted"/>
<dbReference type="STRING" id="399739.Pmen_0818"/>
<reference evidence="2" key="1">
    <citation type="submission" date="2007-04" db="EMBL/GenBank/DDBJ databases">
        <title>Complete sequence of Pseudomonas mendocina ymp.</title>
        <authorList>
            <consortium name="US DOE Joint Genome Institute"/>
            <person name="Copeland A."/>
            <person name="Lucas S."/>
            <person name="Lapidus A."/>
            <person name="Barry K."/>
            <person name="Glavina del Rio T."/>
            <person name="Dalin E."/>
            <person name="Tice H."/>
            <person name="Pitluck S."/>
            <person name="Kiss H."/>
            <person name="Brettin T."/>
            <person name="Detter J.C."/>
            <person name="Bruce D."/>
            <person name="Han C."/>
            <person name="Schmutz J."/>
            <person name="Larimer F."/>
            <person name="Land M."/>
            <person name="Hauser L."/>
            <person name="Kyrpides N."/>
            <person name="Mikhailova N."/>
            <person name="Hersman L."/>
            <person name="Dubois J."/>
            <person name="Maurice P."/>
            <person name="Richardson P."/>
        </authorList>
    </citation>
    <scope>NUCLEOTIDE SEQUENCE [LARGE SCALE GENOMIC DNA]</scope>
    <source>
        <strain evidence="2">Ymp</strain>
    </source>
</reference>
<feature type="chain" id="PRO_5002677120" description="Lipoprotein" evidence="1">
    <location>
        <begin position="26"/>
        <end position="247"/>
    </location>
</feature>
<dbReference type="PROSITE" id="PS51257">
    <property type="entry name" value="PROKAR_LIPOPROTEIN"/>
    <property type="match status" value="1"/>
</dbReference>
<protein>
    <recommendedName>
        <fullName evidence="3">Lipoprotein</fullName>
    </recommendedName>
</protein>